<keyword evidence="7" id="KW-1185">Reference proteome</keyword>
<sequence>MPRGPRTRTNLLEATLVVAARDGYARATTRAIAEQAGVSEATIYRHFPDKLALFGSAVMHANAQVDEWFAGLPARAGEASVGDNLRECLHRLAGVKAEAIPLELAMLLDPELARSREEHLVAGADLTGPPAQLEAYLAAERSLGRLRGDVDPRTATLALLATLFTAAIGAGPTVDDCVELLVHGMLPPE</sequence>
<dbReference type="GO" id="GO:0003700">
    <property type="term" value="F:DNA-binding transcription factor activity"/>
    <property type="evidence" value="ECO:0007669"/>
    <property type="project" value="TreeGrafter"/>
</dbReference>
<dbReference type="RefSeq" id="WP_098463738.1">
    <property type="nucleotide sequence ID" value="NZ_PDJJ01000001.1"/>
</dbReference>
<dbReference type="PROSITE" id="PS50977">
    <property type="entry name" value="HTH_TETR_2"/>
    <property type="match status" value="1"/>
</dbReference>
<evidence type="ECO:0000256" key="3">
    <source>
        <dbReference type="ARBA" id="ARBA00023163"/>
    </source>
</evidence>
<dbReference type="InterPro" id="IPR023772">
    <property type="entry name" value="DNA-bd_HTH_TetR-type_CS"/>
</dbReference>
<comment type="caution">
    <text evidence="6">The sequence shown here is derived from an EMBL/GenBank/DDBJ whole genome shotgun (WGS) entry which is preliminary data.</text>
</comment>
<dbReference type="PRINTS" id="PR00455">
    <property type="entry name" value="HTHTETR"/>
</dbReference>
<evidence type="ECO:0000256" key="1">
    <source>
        <dbReference type="ARBA" id="ARBA00023015"/>
    </source>
</evidence>
<keyword evidence="3" id="KW-0804">Transcription</keyword>
<feature type="domain" description="HTH tetR-type" evidence="5">
    <location>
        <begin position="5"/>
        <end position="65"/>
    </location>
</feature>
<dbReference type="PANTHER" id="PTHR30055:SF234">
    <property type="entry name" value="HTH-TYPE TRANSCRIPTIONAL REGULATOR BETI"/>
    <property type="match status" value="1"/>
</dbReference>
<dbReference type="InterPro" id="IPR050109">
    <property type="entry name" value="HTH-type_TetR-like_transc_reg"/>
</dbReference>
<dbReference type="PROSITE" id="PS01081">
    <property type="entry name" value="HTH_TETR_1"/>
    <property type="match status" value="1"/>
</dbReference>
<dbReference type="Proteomes" id="UP000224130">
    <property type="component" value="Unassembled WGS sequence"/>
</dbReference>
<dbReference type="Pfam" id="PF00440">
    <property type="entry name" value="TetR_N"/>
    <property type="match status" value="1"/>
</dbReference>
<proteinExistence type="predicted"/>
<dbReference type="EMBL" id="PDJJ01000001">
    <property type="protein sequence ID" value="PFG43369.1"/>
    <property type="molecule type" value="Genomic_DNA"/>
</dbReference>
<name>A0A2A9EZ01_9MICO</name>
<dbReference type="PANTHER" id="PTHR30055">
    <property type="entry name" value="HTH-TYPE TRANSCRIPTIONAL REGULATOR RUTR"/>
    <property type="match status" value="1"/>
</dbReference>
<protein>
    <submittedName>
        <fullName evidence="6">TetR family transcriptional regulator</fullName>
    </submittedName>
</protein>
<accession>A0A2A9EZ01</accession>
<keyword evidence="1" id="KW-0805">Transcription regulation</keyword>
<dbReference type="InterPro" id="IPR009057">
    <property type="entry name" value="Homeodomain-like_sf"/>
</dbReference>
<dbReference type="SUPFAM" id="SSF46689">
    <property type="entry name" value="Homeodomain-like"/>
    <property type="match status" value="1"/>
</dbReference>
<evidence type="ECO:0000256" key="4">
    <source>
        <dbReference type="PROSITE-ProRule" id="PRU00335"/>
    </source>
</evidence>
<dbReference type="GO" id="GO:0000976">
    <property type="term" value="F:transcription cis-regulatory region binding"/>
    <property type="evidence" value="ECO:0007669"/>
    <property type="project" value="TreeGrafter"/>
</dbReference>
<evidence type="ECO:0000313" key="6">
    <source>
        <dbReference type="EMBL" id="PFG43369.1"/>
    </source>
</evidence>
<keyword evidence="2 4" id="KW-0238">DNA-binding</keyword>
<organism evidence="6 7">
    <name type="scientific">Isoptericola jiangsuensis</name>
    <dbReference type="NCBI Taxonomy" id="548579"/>
    <lineage>
        <taxon>Bacteria</taxon>
        <taxon>Bacillati</taxon>
        <taxon>Actinomycetota</taxon>
        <taxon>Actinomycetes</taxon>
        <taxon>Micrococcales</taxon>
        <taxon>Promicromonosporaceae</taxon>
        <taxon>Isoptericola</taxon>
    </lineage>
</organism>
<evidence type="ECO:0000313" key="7">
    <source>
        <dbReference type="Proteomes" id="UP000224130"/>
    </source>
</evidence>
<dbReference type="InterPro" id="IPR001647">
    <property type="entry name" value="HTH_TetR"/>
</dbReference>
<dbReference type="Gene3D" id="1.10.357.10">
    <property type="entry name" value="Tetracycline Repressor, domain 2"/>
    <property type="match status" value="1"/>
</dbReference>
<feature type="DNA-binding region" description="H-T-H motif" evidence="4">
    <location>
        <begin position="28"/>
        <end position="47"/>
    </location>
</feature>
<evidence type="ECO:0000256" key="2">
    <source>
        <dbReference type="ARBA" id="ARBA00023125"/>
    </source>
</evidence>
<reference evidence="6 7" key="1">
    <citation type="submission" date="2017-10" db="EMBL/GenBank/DDBJ databases">
        <title>Sequencing the genomes of 1000 actinobacteria strains.</title>
        <authorList>
            <person name="Klenk H.-P."/>
        </authorList>
    </citation>
    <scope>NUCLEOTIDE SEQUENCE [LARGE SCALE GENOMIC DNA]</scope>
    <source>
        <strain evidence="6 7">DSM 21863</strain>
    </source>
</reference>
<evidence type="ECO:0000259" key="5">
    <source>
        <dbReference type="PROSITE" id="PS50977"/>
    </source>
</evidence>
<gene>
    <name evidence="6" type="ORF">ATJ88_2056</name>
</gene>
<dbReference type="OrthoDB" id="4746440at2"/>
<dbReference type="AlphaFoldDB" id="A0A2A9EZ01"/>